<dbReference type="PROSITE" id="PS50056">
    <property type="entry name" value="TYR_PHOSPHATASE_2"/>
    <property type="match status" value="1"/>
</dbReference>
<gene>
    <name evidence="3" type="ORF">MNAN1_000837</name>
</gene>
<dbReference type="InterPro" id="IPR029021">
    <property type="entry name" value="Prot-tyrosine_phosphatase-like"/>
</dbReference>
<dbReference type="SUPFAM" id="SSF52799">
    <property type="entry name" value="(Phosphotyrosine protein) phosphatases II"/>
    <property type="match status" value="1"/>
</dbReference>
<keyword evidence="1" id="KW-0378">Hydrolase</keyword>
<evidence type="ECO:0000313" key="4">
    <source>
        <dbReference type="Proteomes" id="UP001213623"/>
    </source>
</evidence>
<dbReference type="Proteomes" id="UP001213623">
    <property type="component" value="Chromosome 2"/>
</dbReference>
<dbReference type="AlphaFoldDB" id="A0AAF0J1F1"/>
<accession>A0AAF0J1F1</accession>
<proteinExistence type="predicted"/>
<feature type="domain" description="Tyrosine specific protein phosphatases" evidence="2">
    <location>
        <begin position="313"/>
        <end position="406"/>
    </location>
</feature>
<keyword evidence="4" id="KW-1185">Reference proteome</keyword>
<dbReference type="EMBL" id="CP119893">
    <property type="protein sequence ID" value="WFD25869.1"/>
    <property type="molecule type" value="Genomic_DNA"/>
</dbReference>
<dbReference type="InterPro" id="IPR000387">
    <property type="entry name" value="Tyr_Pase_dom"/>
</dbReference>
<sequence>MASQYHMSVYSVLKFGSNGAPYAYLPLSLQQPGVTESVLAKQRRLEMHAWRLQLHASGVPERPDSLSAMKITAEISDSPQERFAEDLQCAKEDAGKAAIASSPAAMIKTSDSHPINVSLVVPVSLLPTVSRHVFQHLPRSWNVSLEREQMPRHAFASLTELVPRESLAEKFACKMQHTDAYMMGQVRGEELTRLPKSLSLDRLLSQCAPTDEKTVSCDVQDKILGNLLLSSCPGKKVRLDEPVQGRCGIRRDLKVDLERFKGMGVRAIVCCLDDEELHQLGSPIEEYKKEAQMQGFDLLWLPIAEGFAPVDVSKFDMFLSMLILNYTLRGLSILVHCRGGVGRAGMVACGWMFKMNLVTPDVPAPPVSVPGREESHALSMVLKLVEVIRSRRSVRAIETAEQARFLMDYVRFVYRQEHARACVAACTAP</sequence>
<dbReference type="Gene3D" id="3.90.190.10">
    <property type="entry name" value="Protein tyrosine phosphatase superfamily"/>
    <property type="match status" value="1"/>
</dbReference>
<protein>
    <recommendedName>
        <fullName evidence="2">Tyrosine specific protein phosphatases domain-containing protein</fullName>
    </recommendedName>
</protein>
<dbReference type="Pfam" id="PF22784">
    <property type="entry name" value="PTP-SAK"/>
    <property type="match status" value="1"/>
</dbReference>
<dbReference type="GO" id="GO:0016791">
    <property type="term" value="F:phosphatase activity"/>
    <property type="evidence" value="ECO:0007669"/>
    <property type="project" value="UniProtKB-ARBA"/>
</dbReference>
<reference evidence="3" key="1">
    <citation type="submission" date="2023-03" db="EMBL/GenBank/DDBJ databases">
        <title>Mating type loci evolution in Malassezia.</title>
        <authorList>
            <person name="Coelho M.A."/>
        </authorList>
    </citation>
    <scope>NUCLEOTIDE SEQUENCE</scope>
    <source>
        <strain evidence="3">CBS 9557</strain>
    </source>
</reference>
<dbReference type="InterPro" id="IPR057023">
    <property type="entry name" value="PTP-SAK"/>
</dbReference>
<dbReference type="PANTHER" id="PTHR23339">
    <property type="entry name" value="TYROSINE SPECIFIC PROTEIN PHOSPHATASE AND DUAL SPECIFICITY PROTEIN PHOSPHATASE"/>
    <property type="match status" value="1"/>
</dbReference>
<dbReference type="InterPro" id="IPR003595">
    <property type="entry name" value="Tyr_Pase_cat"/>
</dbReference>
<evidence type="ECO:0000256" key="1">
    <source>
        <dbReference type="ARBA" id="ARBA00022801"/>
    </source>
</evidence>
<evidence type="ECO:0000313" key="3">
    <source>
        <dbReference type="EMBL" id="WFD25869.1"/>
    </source>
</evidence>
<dbReference type="SMART" id="SM00404">
    <property type="entry name" value="PTPc_motif"/>
    <property type="match status" value="1"/>
</dbReference>
<evidence type="ECO:0000259" key="2">
    <source>
        <dbReference type="PROSITE" id="PS50056"/>
    </source>
</evidence>
<dbReference type="InterPro" id="IPR050561">
    <property type="entry name" value="PTP"/>
</dbReference>
<organism evidence="3 4">
    <name type="scientific">Malassezia nana</name>
    <dbReference type="NCBI Taxonomy" id="180528"/>
    <lineage>
        <taxon>Eukaryota</taxon>
        <taxon>Fungi</taxon>
        <taxon>Dikarya</taxon>
        <taxon>Basidiomycota</taxon>
        <taxon>Ustilaginomycotina</taxon>
        <taxon>Malasseziomycetes</taxon>
        <taxon>Malasseziales</taxon>
        <taxon>Malasseziaceae</taxon>
        <taxon>Malassezia</taxon>
    </lineage>
</organism>
<name>A0AAF0J1F1_9BASI</name>
<dbReference type="GO" id="GO:0140096">
    <property type="term" value="F:catalytic activity, acting on a protein"/>
    <property type="evidence" value="ECO:0007669"/>
    <property type="project" value="UniProtKB-ARBA"/>
</dbReference>